<dbReference type="Proteomes" id="UP000231434">
    <property type="component" value="Unassembled WGS sequence"/>
</dbReference>
<keyword evidence="1" id="KW-0472">Membrane</keyword>
<protein>
    <submittedName>
        <fullName evidence="2">Uncharacterized protein</fullName>
    </submittedName>
</protein>
<reference evidence="3" key="1">
    <citation type="submission" date="2017-09" db="EMBL/GenBank/DDBJ databases">
        <title>Depth-based differentiation of microbial function through sediment-hosted aquifers and enrichment of novel symbionts in the deep terrestrial subsurface.</title>
        <authorList>
            <person name="Probst A.J."/>
            <person name="Ladd B."/>
            <person name="Jarett J.K."/>
            <person name="Geller-Mcgrath D.E."/>
            <person name="Sieber C.M.K."/>
            <person name="Emerson J.B."/>
            <person name="Anantharaman K."/>
            <person name="Thomas B.C."/>
            <person name="Malmstrom R."/>
            <person name="Stieglmeier M."/>
            <person name="Klingl A."/>
            <person name="Woyke T."/>
            <person name="Ryan C.M."/>
            <person name="Banfield J.F."/>
        </authorList>
    </citation>
    <scope>NUCLEOTIDE SEQUENCE [LARGE SCALE GENOMIC DNA]</scope>
</reference>
<keyword evidence="1" id="KW-0812">Transmembrane</keyword>
<proteinExistence type="predicted"/>
<dbReference type="AlphaFoldDB" id="A0A2M8KM05"/>
<evidence type="ECO:0000256" key="1">
    <source>
        <dbReference type="SAM" id="Phobius"/>
    </source>
</evidence>
<feature type="transmembrane region" description="Helical" evidence="1">
    <location>
        <begin position="73"/>
        <end position="99"/>
    </location>
</feature>
<comment type="caution">
    <text evidence="2">The sequence shown here is derived from an EMBL/GenBank/DDBJ whole genome shotgun (WGS) entry which is preliminary data.</text>
</comment>
<keyword evidence="1" id="KW-1133">Transmembrane helix</keyword>
<name>A0A2M8KM05_9BACT</name>
<feature type="transmembrane region" description="Helical" evidence="1">
    <location>
        <begin position="9"/>
        <end position="34"/>
    </location>
</feature>
<dbReference type="EMBL" id="PFEB01000024">
    <property type="protein sequence ID" value="PJE60931.1"/>
    <property type="molecule type" value="Genomic_DNA"/>
</dbReference>
<sequence length="107" mass="12147">MPPNSQKSFLIKIFFVLKLIFILLIGLILGTFIYTLTKKYFIFSAQSVLAVWLISFVFALITKSSYGSKIFLLDLLLATILVSFYPFGQGLFIVLLILLGQKTFKIL</sequence>
<accession>A0A2M8KM05</accession>
<feature type="transmembrane region" description="Helical" evidence="1">
    <location>
        <begin position="40"/>
        <end position="61"/>
    </location>
</feature>
<organism evidence="2 3">
    <name type="scientific">Candidatus Roizmanbacteria bacterium CG10_big_fil_rev_8_21_14_0_10_36_26</name>
    <dbReference type="NCBI Taxonomy" id="1974851"/>
    <lineage>
        <taxon>Bacteria</taxon>
        <taxon>Candidatus Roizmaniibacteriota</taxon>
    </lineage>
</organism>
<gene>
    <name evidence="2" type="ORF">COU86_01730</name>
</gene>
<evidence type="ECO:0000313" key="3">
    <source>
        <dbReference type="Proteomes" id="UP000231434"/>
    </source>
</evidence>
<evidence type="ECO:0000313" key="2">
    <source>
        <dbReference type="EMBL" id="PJE60931.1"/>
    </source>
</evidence>